<sequence>MKECFPAMIKVTNLESRSLSNCSSVLCLLVLLEGMKSFTDLGLSFQLVEACEKQLVWYNPMKIQTEVIPLALQGKDVFAISPTRSGKVGAFVLPILHALLETGPNLNTFFACVLSPTRPLVAQIAKYFRDLGSQFGVKGAVLVETPDMEYQSNQISQQPHIIVGTPEQVLNNLRHTQGFSLALGRLKYLVIDDAHLLLNNPSEQQLYDILEMIPSERRTFLFSSTSTEKVHPIQSVCLRNPVKIDLSSTYSILDTLQQKRCSLLGNHKDCYLAYTLAEMTGFTERKSIVFTETCGSTLILALILKNLGFRPIPIIIYMSQAKKLESLNAFKSGESNILLCSDVVSKGLDIPAIYMVINYGLPRDPNDYMYRVGTAHADVAISFVSKYEGGQFNMIERLIGNQLPMYPAPNEDVLLLERRVSEAKEFAQKETKEFGWKSGGYLTQEDVNKIQGFGQRFKWEYYRPIWNNFN</sequence>
<reference evidence="1" key="1">
    <citation type="submission" date="2023-10" db="EMBL/GenBank/DDBJ databases">
        <authorList>
            <person name="Rodriguez Cubillos JULIANA M."/>
            <person name="De Vega J."/>
        </authorList>
    </citation>
    <scope>NUCLEOTIDE SEQUENCE</scope>
</reference>
<name>A0ACB0LLP0_TRIPR</name>
<organism evidence="1 2">
    <name type="scientific">Trifolium pratense</name>
    <name type="common">Red clover</name>
    <dbReference type="NCBI Taxonomy" id="57577"/>
    <lineage>
        <taxon>Eukaryota</taxon>
        <taxon>Viridiplantae</taxon>
        <taxon>Streptophyta</taxon>
        <taxon>Embryophyta</taxon>
        <taxon>Tracheophyta</taxon>
        <taxon>Spermatophyta</taxon>
        <taxon>Magnoliopsida</taxon>
        <taxon>eudicotyledons</taxon>
        <taxon>Gunneridae</taxon>
        <taxon>Pentapetalae</taxon>
        <taxon>rosids</taxon>
        <taxon>fabids</taxon>
        <taxon>Fabales</taxon>
        <taxon>Fabaceae</taxon>
        <taxon>Papilionoideae</taxon>
        <taxon>50 kb inversion clade</taxon>
        <taxon>NPAAA clade</taxon>
        <taxon>Hologalegina</taxon>
        <taxon>IRL clade</taxon>
        <taxon>Trifolieae</taxon>
        <taxon>Trifolium</taxon>
    </lineage>
</organism>
<dbReference type="Proteomes" id="UP001177021">
    <property type="component" value="Unassembled WGS sequence"/>
</dbReference>
<evidence type="ECO:0000313" key="2">
    <source>
        <dbReference type="Proteomes" id="UP001177021"/>
    </source>
</evidence>
<accession>A0ACB0LLP0</accession>
<dbReference type="EMBL" id="CASHSV030000615">
    <property type="protein sequence ID" value="CAJ2669518.1"/>
    <property type="molecule type" value="Genomic_DNA"/>
</dbReference>
<protein>
    <submittedName>
        <fullName evidence="1">Uncharacterized protein</fullName>
    </submittedName>
</protein>
<keyword evidence="2" id="KW-1185">Reference proteome</keyword>
<evidence type="ECO:0000313" key="1">
    <source>
        <dbReference type="EMBL" id="CAJ2669518.1"/>
    </source>
</evidence>
<comment type="caution">
    <text evidence="1">The sequence shown here is derived from an EMBL/GenBank/DDBJ whole genome shotgun (WGS) entry which is preliminary data.</text>
</comment>
<proteinExistence type="predicted"/>
<gene>
    <name evidence="1" type="ORF">MILVUS5_LOCUS33715</name>
</gene>